<evidence type="ECO:0000313" key="3">
    <source>
        <dbReference type="Proteomes" id="UP000199206"/>
    </source>
</evidence>
<keyword evidence="3" id="KW-1185">Reference proteome</keyword>
<dbReference type="OrthoDB" id="67403at2"/>
<name>A0A1H8B4M5_9SPHN</name>
<dbReference type="InterPro" id="IPR009898">
    <property type="entry name" value="DUF1440"/>
</dbReference>
<proteinExistence type="predicted"/>
<evidence type="ECO:0008006" key="4">
    <source>
        <dbReference type="Google" id="ProtNLM"/>
    </source>
</evidence>
<dbReference type="Proteomes" id="UP000199206">
    <property type="component" value="Unassembled WGS sequence"/>
</dbReference>
<organism evidence="2 3">
    <name type="scientific">Sphingomonas gellani</name>
    <dbReference type="NCBI Taxonomy" id="1166340"/>
    <lineage>
        <taxon>Bacteria</taxon>
        <taxon>Pseudomonadati</taxon>
        <taxon>Pseudomonadota</taxon>
        <taxon>Alphaproteobacteria</taxon>
        <taxon>Sphingomonadales</taxon>
        <taxon>Sphingomonadaceae</taxon>
        <taxon>Sphingomonas</taxon>
    </lineage>
</organism>
<accession>A0A1H8B4M5</accession>
<evidence type="ECO:0000313" key="2">
    <source>
        <dbReference type="EMBL" id="SEM77018.1"/>
    </source>
</evidence>
<feature type="region of interest" description="Disordered" evidence="1">
    <location>
        <begin position="35"/>
        <end position="70"/>
    </location>
</feature>
<dbReference type="RefSeq" id="WP_093664505.1">
    <property type="nucleotide sequence ID" value="NZ_FOCF01000002.1"/>
</dbReference>
<reference evidence="3" key="1">
    <citation type="submission" date="2016-10" db="EMBL/GenBank/DDBJ databases">
        <authorList>
            <person name="Varghese N."/>
            <person name="Submissions S."/>
        </authorList>
    </citation>
    <scope>NUCLEOTIDE SEQUENCE [LARGE SCALE GENOMIC DNA]</scope>
    <source>
        <strain evidence="3">S6-262</strain>
    </source>
</reference>
<dbReference type="AlphaFoldDB" id="A0A1H8B4M5"/>
<protein>
    <recommendedName>
        <fullName evidence="4">DUF1440 domain-containing protein</fullName>
    </recommendedName>
</protein>
<dbReference type="EMBL" id="FOCF01000002">
    <property type="protein sequence ID" value="SEM77018.1"/>
    <property type="molecule type" value="Genomic_DNA"/>
</dbReference>
<evidence type="ECO:0000256" key="1">
    <source>
        <dbReference type="SAM" id="MobiDB-lite"/>
    </source>
</evidence>
<gene>
    <name evidence="2" type="ORF">SAMN05192583_1170</name>
</gene>
<sequence>MSEQTNMMWKGALAGLAAGLVASFAMDRFQAVLTAASSSSSDDEDEPATNKAADRIARATTGHDVPDDKKDAAGQGVHYALGAGLGLAYGMAAEASPAVTSGLGTAFGGTVAGLLDEAAVPAVGLGPAPWKTPASGHAYTLASHMVFGVTAEITRRLVRKALG</sequence>
<dbReference type="Pfam" id="PF07274">
    <property type="entry name" value="DUF1440"/>
    <property type="match status" value="1"/>
</dbReference>